<dbReference type="GO" id="GO:0016799">
    <property type="term" value="F:hydrolase activity, hydrolyzing N-glycosyl compounds"/>
    <property type="evidence" value="ECO:0007669"/>
    <property type="project" value="InterPro"/>
</dbReference>
<feature type="signal peptide" evidence="1">
    <location>
        <begin position="1"/>
        <end position="29"/>
    </location>
</feature>
<dbReference type="InterPro" id="IPR006311">
    <property type="entry name" value="TAT_signal"/>
</dbReference>
<dbReference type="PROSITE" id="PS51318">
    <property type="entry name" value="TAT"/>
    <property type="match status" value="1"/>
</dbReference>
<dbReference type="InterPro" id="IPR036452">
    <property type="entry name" value="Ribo_hydro-like"/>
</dbReference>
<evidence type="ECO:0000313" key="2">
    <source>
        <dbReference type="EMBL" id="MDI6451733.1"/>
    </source>
</evidence>
<accession>A0AAW6U161</accession>
<reference evidence="2" key="1">
    <citation type="submission" date="2023-05" db="EMBL/GenBank/DDBJ databases">
        <title>Anaerotaeda fermentans gen. nov., sp. nov., a novel anaerobic planctomycete of the new family within the order Sedimentisphaerales isolated from Taman Peninsula, Russia.</title>
        <authorList>
            <person name="Khomyakova M.A."/>
            <person name="Merkel A.Y."/>
            <person name="Slobodkin A.I."/>
        </authorList>
    </citation>
    <scope>NUCLEOTIDE SEQUENCE</scope>
    <source>
        <strain evidence="2">M17dextr</strain>
    </source>
</reference>
<dbReference type="Gene3D" id="3.90.245.10">
    <property type="entry name" value="Ribonucleoside hydrolase-like"/>
    <property type="match status" value="1"/>
</dbReference>
<keyword evidence="3" id="KW-1185">Reference proteome</keyword>
<dbReference type="RefSeq" id="WP_349247141.1">
    <property type="nucleotide sequence ID" value="NZ_JASCXX010000050.1"/>
</dbReference>
<protein>
    <recommendedName>
        <fullName evidence="4">Nucleoside hydrolase</fullName>
    </recommendedName>
</protein>
<evidence type="ECO:0000256" key="1">
    <source>
        <dbReference type="SAM" id="SignalP"/>
    </source>
</evidence>
<dbReference type="SUPFAM" id="SSF53590">
    <property type="entry name" value="Nucleoside hydrolase"/>
    <property type="match status" value="1"/>
</dbReference>
<evidence type="ECO:0000313" key="3">
    <source>
        <dbReference type="Proteomes" id="UP001431776"/>
    </source>
</evidence>
<keyword evidence="1" id="KW-0732">Signal</keyword>
<evidence type="ECO:0008006" key="4">
    <source>
        <dbReference type="Google" id="ProtNLM"/>
    </source>
</evidence>
<sequence>MSNRRPFIRQTSAVLMACGLITSLLPGFAAADKADNQWGPGYRITDNGLQIDGIRADNPTNRVIYDNDFYFDAMDFTYLAAQAKLGRVDFKGFIVTRNSHMADGYTAMVNQYNKYKNLARQSGLHVPEHIGGAREPLRRPGSGKIEDTQYTLSDGARLIIEQADASTPDNPLIVFCGGQLTTVATALLEKPDIAKRMIVFGAGQMMATYNSHDGWSAYVTAMRSPVVNMREGFAKVDGGYDRSKKQYDPLPKNPLIKDFYHTKVIREQDAGIVDGGTVVWLFNQHLVTGAQRRNLKVPASFRDNGVLNRSYTNVDVDPYGHLHLPDGSNNYEGMIEAMVDVLKDPRVWDPNFSAKSAPK</sequence>
<dbReference type="Proteomes" id="UP001431776">
    <property type="component" value="Unassembled WGS sequence"/>
</dbReference>
<proteinExistence type="predicted"/>
<organism evidence="2 3">
    <name type="scientific">Anaerobaca lacustris</name>
    <dbReference type="NCBI Taxonomy" id="3044600"/>
    <lineage>
        <taxon>Bacteria</taxon>
        <taxon>Pseudomonadati</taxon>
        <taxon>Planctomycetota</taxon>
        <taxon>Phycisphaerae</taxon>
        <taxon>Sedimentisphaerales</taxon>
        <taxon>Anaerobacaceae</taxon>
        <taxon>Anaerobaca</taxon>
    </lineage>
</organism>
<name>A0AAW6U161_9BACT</name>
<gene>
    <name evidence="2" type="ORF">QJ522_21915</name>
</gene>
<dbReference type="AlphaFoldDB" id="A0AAW6U161"/>
<feature type="chain" id="PRO_5043644647" description="Nucleoside hydrolase" evidence="1">
    <location>
        <begin position="30"/>
        <end position="359"/>
    </location>
</feature>
<comment type="caution">
    <text evidence="2">The sequence shown here is derived from an EMBL/GenBank/DDBJ whole genome shotgun (WGS) entry which is preliminary data.</text>
</comment>
<dbReference type="EMBL" id="JASCXX010000050">
    <property type="protein sequence ID" value="MDI6451733.1"/>
    <property type="molecule type" value="Genomic_DNA"/>
</dbReference>